<dbReference type="EMBL" id="UZAU01000235">
    <property type="status" value="NOT_ANNOTATED_CDS"/>
    <property type="molecule type" value="Genomic_DNA"/>
</dbReference>
<evidence type="ECO:0000259" key="2">
    <source>
        <dbReference type="Pfam" id="PF07460"/>
    </source>
</evidence>
<dbReference type="InterPro" id="IPR003611">
    <property type="entry name" value="NUMOD3"/>
</dbReference>
<feature type="region of interest" description="Disordered" evidence="1">
    <location>
        <begin position="278"/>
        <end position="303"/>
    </location>
</feature>
<dbReference type="EnsemblPlants" id="evm.model.02.2709">
    <property type="protein sequence ID" value="cds.evm.model.02.2709"/>
    <property type="gene ID" value="evm.TU.02.2709"/>
</dbReference>
<evidence type="ECO:0000313" key="3">
    <source>
        <dbReference type="EnsemblPlants" id="cds.evm.model.02.2709"/>
    </source>
</evidence>
<feature type="compositionally biased region" description="Polar residues" evidence="1">
    <location>
        <begin position="127"/>
        <end position="141"/>
    </location>
</feature>
<dbReference type="OMA" id="CHGMEEK"/>
<feature type="region of interest" description="Disordered" evidence="1">
    <location>
        <begin position="568"/>
        <end position="616"/>
    </location>
</feature>
<feature type="domain" description="Nuclease associated modular" evidence="2">
    <location>
        <begin position="159"/>
        <end position="186"/>
    </location>
</feature>
<dbReference type="PANTHER" id="PTHR34199">
    <property type="entry name" value="NUMOD3 MOTIF FAMILY PROTEIN, EXPRESSED"/>
    <property type="match status" value="1"/>
</dbReference>
<dbReference type="Proteomes" id="UP000596661">
    <property type="component" value="Chromosome 2"/>
</dbReference>
<feature type="compositionally biased region" description="Basic residues" evidence="1">
    <location>
        <begin position="285"/>
        <end position="296"/>
    </location>
</feature>
<dbReference type="GO" id="GO:0003677">
    <property type="term" value="F:DNA binding"/>
    <property type="evidence" value="ECO:0007669"/>
    <property type="project" value="InterPro"/>
</dbReference>
<dbReference type="Pfam" id="PF07460">
    <property type="entry name" value="NUMOD3"/>
    <property type="match status" value="1"/>
</dbReference>
<sequence>MGWLLSLSIWFRYPAPANYISTILVFFTFLQLLAELAATQPAFQNSLGILISQTSVHGKVLSSPFISGNGKRLSSAWKFLGVTKIRNFNWGRPHEMPSGTGRLLIKAVATLEPKCTLSNDDKHRSNTRLSVDKSSLTIQTRSSSEDSEDLDEKEKLRRMRISKANKGNTPWNKGRKHSPETLQRIRERTRIAMQDPKVKMKLINLGHAQSEETRVKIGVGVRMGWERRRQKLFLQEMCHFEWQNLIAEASRQGYDGEEELEWNSYEIMNEQLKREWSEQVEKRKSMPRPKGSKRAPKSPEQRRKISEAIYRKWADPVYRDRVVSALAQYHGIEPGTERKPRRKPSDGSQSPRRSPAKKRAFEENQPFRGEMKIQSPRPKSRKRNAPLYKDPLASSKLKMIKNIRAQRATAGTKKTEAIERARLLIAEAEKAAKALEVAATKSPIAQASLLETRKLIAEAIRSLESIEVDQNSSQVNGENPSIVGDELGSQVENGTEGVGNVPVEADGKKVNGTRTLVSSKEEDLSFGNLNMHEILNGEEGHLQLNSSAYGLSPFSYETLMKQSDLINENGHLEPSTDSEQKEKPLVNGAKAETHKEETPAAETQDEQTPAANSVTVTKRWIRGRLVEVAEGAS</sequence>
<feature type="region of interest" description="Disordered" evidence="1">
    <location>
        <begin position="116"/>
        <end position="154"/>
    </location>
</feature>
<dbReference type="PANTHER" id="PTHR34199:SF2">
    <property type="entry name" value="NUMOD3 MOTIF FAMILY PROTEIN, EXPRESSED"/>
    <property type="match status" value="1"/>
</dbReference>
<dbReference type="Gramene" id="evm.model.02.2709">
    <property type="protein sequence ID" value="cds.evm.model.02.2709"/>
    <property type="gene ID" value="evm.TU.02.2709"/>
</dbReference>
<organism evidence="3 4">
    <name type="scientific">Cannabis sativa</name>
    <name type="common">Hemp</name>
    <name type="synonym">Marijuana</name>
    <dbReference type="NCBI Taxonomy" id="3483"/>
    <lineage>
        <taxon>Eukaryota</taxon>
        <taxon>Viridiplantae</taxon>
        <taxon>Streptophyta</taxon>
        <taxon>Embryophyta</taxon>
        <taxon>Tracheophyta</taxon>
        <taxon>Spermatophyta</taxon>
        <taxon>Magnoliopsida</taxon>
        <taxon>eudicotyledons</taxon>
        <taxon>Gunneridae</taxon>
        <taxon>Pentapetalae</taxon>
        <taxon>rosids</taxon>
        <taxon>fabids</taxon>
        <taxon>Rosales</taxon>
        <taxon>Cannabaceae</taxon>
        <taxon>Cannabis</taxon>
    </lineage>
</organism>
<keyword evidence="4" id="KW-1185">Reference proteome</keyword>
<proteinExistence type="predicted"/>
<feature type="compositionally biased region" description="Polar residues" evidence="1">
    <location>
        <begin position="606"/>
        <end position="616"/>
    </location>
</feature>
<evidence type="ECO:0000256" key="1">
    <source>
        <dbReference type="SAM" id="MobiDB-lite"/>
    </source>
</evidence>
<accession>A0A803NYH2</accession>
<name>A0A803NYH2_CANSA</name>
<feature type="region of interest" description="Disordered" evidence="1">
    <location>
        <begin position="329"/>
        <end position="387"/>
    </location>
</feature>
<protein>
    <recommendedName>
        <fullName evidence="2">Nuclease associated modular domain-containing protein</fullName>
    </recommendedName>
</protein>
<evidence type="ECO:0000313" key="4">
    <source>
        <dbReference type="Proteomes" id="UP000596661"/>
    </source>
</evidence>
<reference evidence="3" key="1">
    <citation type="submission" date="2018-11" db="EMBL/GenBank/DDBJ databases">
        <authorList>
            <person name="Grassa J C."/>
        </authorList>
    </citation>
    <scope>NUCLEOTIDE SEQUENCE [LARGE SCALE GENOMIC DNA]</scope>
</reference>
<reference evidence="3" key="2">
    <citation type="submission" date="2021-03" db="UniProtKB">
        <authorList>
            <consortium name="EnsemblPlants"/>
        </authorList>
    </citation>
    <scope>IDENTIFICATION</scope>
</reference>
<dbReference type="AlphaFoldDB" id="A0A803NYH2"/>